<dbReference type="SMART" id="SM00248">
    <property type="entry name" value="ANK"/>
    <property type="match status" value="5"/>
</dbReference>
<feature type="region of interest" description="Disordered" evidence="2">
    <location>
        <begin position="339"/>
        <end position="366"/>
    </location>
</feature>
<dbReference type="RefSeq" id="XP_025429970.1">
    <property type="nucleotide sequence ID" value="XM_025578204.1"/>
</dbReference>
<dbReference type="PROSITE" id="PS00108">
    <property type="entry name" value="PROTEIN_KINASE_ST"/>
    <property type="match status" value="1"/>
</dbReference>
<keyword evidence="1" id="KW-0040">ANK repeat</keyword>
<dbReference type="Gene3D" id="1.10.510.10">
    <property type="entry name" value="Transferase(Phosphotransferase) domain 1"/>
    <property type="match status" value="1"/>
</dbReference>
<dbReference type="Gene3D" id="1.25.40.20">
    <property type="entry name" value="Ankyrin repeat-containing domain"/>
    <property type="match status" value="2"/>
</dbReference>
<dbReference type="InterPro" id="IPR000719">
    <property type="entry name" value="Prot_kinase_dom"/>
</dbReference>
<dbReference type="CDD" id="cd00180">
    <property type="entry name" value="PKc"/>
    <property type="match status" value="1"/>
</dbReference>
<dbReference type="PANTHER" id="PTHR24121:SF23">
    <property type="entry name" value="NO MECHANORECEPTOR POTENTIAL C, ISOFORM H"/>
    <property type="match status" value="1"/>
</dbReference>
<dbReference type="Pfam" id="PF00069">
    <property type="entry name" value="Pkinase"/>
    <property type="match status" value="1"/>
</dbReference>
<dbReference type="Proteomes" id="UP000248349">
    <property type="component" value="Unassembled WGS sequence"/>
</dbReference>
<reference evidence="4 5" key="1">
    <citation type="submission" date="2016-12" db="EMBL/GenBank/DDBJ databases">
        <title>The genomes of Aspergillus section Nigri reveals drivers in fungal speciation.</title>
        <authorList>
            <consortium name="DOE Joint Genome Institute"/>
            <person name="Vesth T.C."/>
            <person name="Nybo J."/>
            <person name="Theobald S."/>
            <person name="Brandl J."/>
            <person name="Frisvad J.C."/>
            <person name="Nielsen K.F."/>
            <person name="Lyhne E.K."/>
            <person name="Kogle M.E."/>
            <person name="Kuo A."/>
            <person name="Riley R."/>
            <person name="Clum A."/>
            <person name="Nolan M."/>
            <person name="Lipzen A."/>
            <person name="Salamov A."/>
            <person name="Henrissat B."/>
            <person name="Wiebenga A."/>
            <person name="De Vries R.P."/>
            <person name="Grigoriev I.V."/>
            <person name="Mortensen U.H."/>
            <person name="Andersen M.R."/>
            <person name="Baker S.E."/>
        </authorList>
    </citation>
    <scope>NUCLEOTIDE SEQUENCE [LARGE SCALE GENOMIC DNA]</scope>
    <source>
        <strain evidence="4 5">JOP 1030-1</strain>
    </source>
</reference>
<dbReference type="SUPFAM" id="SSF48403">
    <property type="entry name" value="Ankyrin repeat"/>
    <property type="match status" value="1"/>
</dbReference>
<dbReference type="InterPro" id="IPR008271">
    <property type="entry name" value="Ser/Thr_kinase_AS"/>
</dbReference>
<evidence type="ECO:0000259" key="3">
    <source>
        <dbReference type="PROSITE" id="PS50011"/>
    </source>
</evidence>
<protein>
    <recommendedName>
        <fullName evidence="3">Protein kinase domain-containing protein</fullName>
    </recommendedName>
</protein>
<sequence length="770" mass="86306">MSAGGSQFAALCDEFRRDFYRRATQGRDEIDEFIARGTLTEIWLDKGDRFCSLIMPDIDWRTSLQDHIQTMSILIDINWSGWSRFEDIFLRTPNRTDSDLPEYSKQDFMSSDFLGPDWGGSFAKARFFFCPIDIKQGKRVNRSKGWRLPYIYDNETGASRPNIGAGSAGEVIRVEIAPGHFWSPSGNYTELMPNSKSLSVAVKKFSKRGAFEKEVKILEGFSQIPTRHIHVVQMLAAVAVGDELGVVLPLAQANLEDLLMARHKLEPNSFDVPHLLEQVANLAAALDHIHQADCCHQDFKPENVLVYDSLDGFAQSPVGLWAISDFGMAKFVLDGNTGRTNSEGIKPRRPRNDPHSTYEAPNYGTDRDPTIAKSDDVWGLGCILVRVLAFGLDGVTGLQELDRQRAYTDTGVSESRDDCFYRGSPPSLNPHIKKWIDELPNRCSVNKAFWIGCRELLLQALAMSASDRLTARQVSQELNRLRSEYQPVGYIGTRHNSTASSHSSGGVPSPRDYEDLRSFIQNHRFDYLDLLRTKYPDILQQCDDQNTTPLNYAIKVGKGKNISTVMELLQRLQCPADVNIPSKNGMTPLMTAASHGYGILVTRLLEHGAGCGYTCEGRTCLHFATQANDADVIREICKSEPQIVNVSDASGTTPLLMFVKHSDAAYRDPKMTKEMFKAFFVVDSNAKACLSQPDKGGETPLYVAIENGNELLTKLLLDEGAEIGDLDVPTKLGKMKEEVRNLFYKSHARTREISGPRWLRVLNLQWGRRR</sequence>
<feature type="domain" description="Protein kinase" evidence="3">
    <location>
        <begin position="157"/>
        <end position="481"/>
    </location>
</feature>
<dbReference type="GeneID" id="37079433"/>
<organism evidence="4 5">
    <name type="scientific">Aspergillus saccharolyticus JOP 1030-1</name>
    <dbReference type="NCBI Taxonomy" id="1450539"/>
    <lineage>
        <taxon>Eukaryota</taxon>
        <taxon>Fungi</taxon>
        <taxon>Dikarya</taxon>
        <taxon>Ascomycota</taxon>
        <taxon>Pezizomycotina</taxon>
        <taxon>Eurotiomycetes</taxon>
        <taxon>Eurotiomycetidae</taxon>
        <taxon>Eurotiales</taxon>
        <taxon>Aspergillaceae</taxon>
        <taxon>Aspergillus</taxon>
        <taxon>Aspergillus subgen. Circumdati</taxon>
    </lineage>
</organism>
<dbReference type="PROSITE" id="PS50297">
    <property type="entry name" value="ANK_REP_REGION"/>
    <property type="match status" value="2"/>
</dbReference>
<dbReference type="GO" id="GO:0005524">
    <property type="term" value="F:ATP binding"/>
    <property type="evidence" value="ECO:0007669"/>
    <property type="project" value="InterPro"/>
</dbReference>
<dbReference type="PROSITE" id="PS50011">
    <property type="entry name" value="PROTEIN_KINASE_DOM"/>
    <property type="match status" value="1"/>
</dbReference>
<gene>
    <name evidence="4" type="ORF">BP01DRAFT_393062</name>
</gene>
<dbReference type="STRING" id="1450539.A0A318ZV38"/>
<accession>A0A318ZV38</accession>
<dbReference type="PANTHER" id="PTHR24121">
    <property type="entry name" value="NO MECHANORECEPTOR POTENTIAL C, ISOFORM D-RELATED"/>
    <property type="match status" value="1"/>
</dbReference>
<dbReference type="OrthoDB" id="5986190at2759"/>
<dbReference type="InterPro" id="IPR011009">
    <property type="entry name" value="Kinase-like_dom_sf"/>
</dbReference>
<dbReference type="Pfam" id="PF12796">
    <property type="entry name" value="Ank_2"/>
    <property type="match status" value="1"/>
</dbReference>
<evidence type="ECO:0000256" key="2">
    <source>
        <dbReference type="SAM" id="MobiDB-lite"/>
    </source>
</evidence>
<dbReference type="Pfam" id="PF00023">
    <property type="entry name" value="Ank"/>
    <property type="match status" value="1"/>
</dbReference>
<keyword evidence="5" id="KW-1185">Reference proteome</keyword>
<dbReference type="PROSITE" id="PS50088">
    <property type="entry name" value="ANK_REPEAT"/>
    <property type="match status" value="2"/>
</dbReference>
<dbReference type="EMBL" id="KZ821240">
    <property type="protein sequence ID" value="PYH43988.1"/>
    <property type="molecule type" value="Genomic_DNA"/>
</dbReference>
<evidence type="ECO:0000256" key="1">
    <source>
        <dbReference type="PROSITE-ProRule" id="PRU00023"/>
    </source>
</evidence>
<dbReference type="InterPro" id="IPR036770">
    <property type="entry name" value="Ankyrin_rpt-contain_sf"/>
</dbReference>
<proteinExistence type="predicted"/>
<feature type="repeat" description="ANK" evidence="1">
    <location>
        <begin position="584"/>
        <end position="609"/>
    </location>
</feature>
<dbReference type="AlphaFoldDB" id="A0A318ZV38"/>
<feature type="repeat" description="ANK" evidence="1">
    <location>
        <begin position="696"/>
        <end position="728"/>
    </location>
</feature>
<dbReference type="SUPFAM" id="SSF56112">
    <property type="entry name" value="Protein kinase-like (PK-like)"/>
    <property type="match status" value="1"/>
</dbReference>
<evidence type="ECO:0000313" key="4">
    <source>
        <dbReference type="EMBL" id="PYH43988.1"/>
    </source>
</evidence>
<dbReference type="GO" id="GO:0004672">
    <property type="term" value="F:protein kinase activity"/>
    <property type="evidence" value="ECO:0007669"/>
    <property type="project" value="InterPro"/>
</dbReference>
<name>A0A318ZV38_9EURO</name>
<evidence type="ECO:0000313" key="5">
    <source>
        <dbReference type="Proteomes" id="UP000248349"/>
    </source>
</evidence>
<dbReference type="InterPro" id="IPR002110">
    <property type="entry name" value="Ankyrin_rpt"/>
</dbReference>